<feature type="transmembrane region" description="Helical" evidence="8">
    <location>
        <begin position="513"/>
        <end position="535"/>
    </location>
</feature>
<dbReference type="Gene3D" id="1.10.3720.10">
    <property type="entry name" value="MetI-like"/>
    <property type="match status" value="2"/>
</dbReference>
<sequence>MSRAALGRLALLAVPLAFFALFFAYPVAAITGRGLRPDGVWQPGRAGEVLTDPDVAQVLWFTVWQAAASTGLTLAVALPGAYVFARLSFPGKRLLHAVITVPFVLPTVVTGAAFLALVGRGGLLDELWGVRLDTSVWAILLAHVFFNYAVVVRTVGGLWAQLDPRQEEAARVLGAGRFAAWRRVTLPALAPSVAAASLMVFLFTFTSFGAVQILGGPRYATLEVEIYRQTAQLLDLPTAAVLTLLQFAAVAALLAAHAGIVRRRESALALVDPGDTAHRPRGGGQWALLGGTLAVIALLLLLPLAVLVERSLSGPDGYGLAHYRALASADGGTFLVAPWEAVGNSLAYAAVATLIALAVGGLAAAALTRRAGRFTRGFDALLMLPLGTSAVTVGFGFLIALDEPPLDLRASWILVPLAQALVGVPFVVRVMLPVLRAVDDRLRQAAAVLGASPWRAWREVDLPLVRRAALVAAGFAFAVSLGEFGATVFIARADSPTLPVAVARLLGRAGELNYGQAMALSTILMLVCALTLLLLESVRPARTSELVA</sequence>
<feature type="transmembrane region" description="Helical" evidence="8">
    <location>
        <begin position="136"/>
        <end position="156"/>
    </location>
</feature>
<reference evidence="11" key="1">
    <citation type="submission" date="2023-07" db="EMBL/GenBank/DDBJ databases">
        <title>30 novel species of actinomycetes from the DSMZ collection.</title>
        <authorList>
            <person name="Nouioui I."/>
        </authorList>
    </citation>
    <scope>NUCLEOTIDE SEQUENCE [LARGE SCALE GENOMIC DNA]</scope>
    <source>
        <strain evidence="11">DSM 44938</strain>
    </source>
</reference>
<comment type="caution">
    <text evidence="10">The sequence shown here is derived from an EMBL/GenBank/DDBJ whole genome shotgun (WGS) entry which is preliminary data.</text>
</comment>
<evidence type="ECO:0000256" key="8">
    <source>
        <dbReference type="RuleBase" id="RU363032"/>
    </source>
</evidence>
<keyword evidence="4" id="KW-0997">Cell inner membrane</keyword>
<keyword evidence="3" id="KW-1003">Cell membrane</keyword>
<keyword evidence="6 8" id="KW-1133">Transmembrane helix</keyword>
<name>A0ABU2MHY3_9ACTN</name>
<comment type="subcellular location">
    <subcellularLocation>
        <location evidence="1">Cell inner membrane</location>
        <topology evidence="1">Multi-pass membrane protein</topology>
    </subcellularLocation>
    <subcellularLocation>
        <location evidence="8">Cell membrane</location>
        <topology evidence="8">Multi-pass membrane protein</topology>
    </subcellularLocation>
</comment>
<dbReference type="CDD" id="cd06261">
    <property type="entry name" value="TM_PBP2"/>
    <property type="match status" value="2"/>
</dbReference>
<evidence type="ECO:0000256" key="6">
    <source>
        <dbReference type="ARBA" id="ARBA00022989"/>
    </source>
</evidence>
<feature type="transmembrane region" description="Helical" evidence="8">
    <location>
        <begin position="286"/>
        <end position="308"/>
    </location>
</feature>
<dbReference type="PANTHER" id="PTHR43357:SF4">
    <property type="entry name" value="INNER MEMBRANE ABC TRANSPORTER PERMEASE PROTEIN YDCV"/>
    <property type="match status" value="1"/>
</dbReference>
<evidence type="ECO:0000256" key="4">
    <source>
        <dbReference type="ARBA" id="ARBA00022519"/>
    </source>
</evidence>
<evidence type="ECO:0000256" key="1">
    <source>
        <dbReference type="ARBA" id="ARBA00004429"/>
    </source>
</evidence>
<dbReference type="RefSeq" id="WP_311702226.1">
    <property type="nucleotide sequence ID" value="NZ_JAVREL010000001.1"/>
</dbReference>
<organism evidence="10 11">
    <name type="scientific">Streptomyces litchfieldiae</name>
    <dbReference type="NCBI Taxonomy" id="3075543"/>
    <lineage>
        <taxon>Bacteria</taxon>
        <taxon>Bacillati</taxon>
        <taxon>Actinomycetota</taxon>
        <taxon>Actinomycetes</taxon>
        <taxon>Kitasatosporales</taxon>
        <taxon>Streptomycetaceae</taxon>
        <taxon>Streptomyces</taxon>
    </lineage>
</organism>
<feature type="transmembrane region" description="Helical" evidence="8">
    <location>
        <begin position="380"/>
        <end position="401"/>
    </location>
</feature>
<gene>
    <name evidence="10" type="ORF">RM590_00385</name>
</gene>
<feature type="transmembrane region" description="Helical" evidence="8">
    <location>
        <begin position="468"/>
        <end position="493"/>
    </location>
</feature>
<dbReference type="Proteomes" id="UP001183246">
    <property type="component" value="Unassembled WGS sequence"/>
</dbReference>
<dbReference type="PROSITE" id="PS50928">
    <property type="entry name" value="ABC_TM1"/>
    <property type="match status" value="2"/>
</dbReference>
<keyword evidence="11" id="KW-1185">Reference proteome</keyword>
<proteinExistence type="inferred from homology"/>
<feature type="domain" description="ABC transmembrane type-1" evidence="9">
    <location>
        <begin position="342"/>
        <end position="535"/>
    </location>
</feature>
<feature type="transmembrane region" description="Helical" evidence="8">
    <location>
        <begin position="346"/>
        <end position="368"/>
    </location>
</feature>
<feature type="transmembrane region" description="Helical" evidence="8">
    <location>
        <begin position="413"/>
        <end position="435"/>
    </location>
</feature>
<evidence type="ECO:0000313" key="11">
    <source>
        <dbReference type="Proteomes" id="UP001183246"/>
    </source>
</evidence>
<keyword evidence="2 8" id="KW-0813">Transport</keyword>
<evidence type="ECO:0000256" key="3">
    <source>
        <dbReference type="ARBA" id="ARBA00022475"/>
    </source>
</evidence>
<evidence type="ECO:0000256" key="7">
    <source>
        <dbReference type="ARBA" id="ARBA00023136"/>
    </source>
</evidence>
<feature type="transmembrane region" description="Helical" evidence="8">
    <location>
        <begin position="58"/>
        <end position="82"/>
    </location>
</feature>
<keyword evidence="5 8" id="KW-0812">Transmembrane</keyword>
<dbReference type="Pfam" id="PF00528">
    <property type="entry name" value="BPD_transp_1"/>
    <property type="match status" value="2"/>
</dbReference>
<evidence type="ECO:0000256" key="5">
    <source>
        <dbReference type="ARBA" id="ARBA00022692"/>
    </source>
</evidence>
<evidence type="ECO:0000313" key="10">
    <source>
        <dbReference type="EMBL" id="MDT0341125.1"/>
    </source>
</evidence>
<accession>A0ABU2MHY3</accession>
<evidence type="ECO:0000259" key="9">
    <source>
        <dbReference type="PROSITE" id="PS50928"/>
    </source>
</evidence>
<keyword evidence="7 8" id="KW-0472">Membrane</keyword>
<comment type="similarity">
    <text evidence="8">Belongs to the binding-protein-dependent transport system permease family.</text>
</comment>
<dbReference type="SUPFAM" id="SSF161098">
    <property type="entry name" value="MetI-like"/>
    <property type="match status" value="2"/>
</dbReference>
<dbReference type="InterPro" id="IPR035906">
    <property type="entry name" value="MetI-like_sf"/>
</dbReference>
<protein>
    <submittedName>
        <fullName evidence="10">Iron ABC transporter permease</fullName>
    </submittedName>
</protein>
<dbReference type="PANTHER" id="PTHR43357">
    <property type="entry name" value="INNER MEMBRANE ABC TRANSPORTER PERMEASE PROTEIN YDCV"/>
    <property type="match status" value="1"/>
</dbReference>
<dbReference type="EMBL" id="JAVREL010000001">
    <property type="protein sequence ID" value="MDT0341125.1"/>
    <property type="molecule type" value="Genomic_DNA"/>
</dbReference>
<feature type="transmembrane region" description="Helical" evidence="8">
    <location>
        <begin position="234"/>
        <end position="256"/>
    </location>
</feature>
<feature type="transmembrane region" description="Helical" evidence="8">
    <location>
        <begin position="188"/>
        <end position="214"/>
    </location>
</feature>
<feature type="transmembrane region" description="Helical" evidence="8">
    <location>
        <begin position="94"/>
        <end position="116"/>
    </location>
</feature>
<evidence type="ECO:0000256" key="2">
    <source>
        <dbReference type="ARBA" id="ARBA00022448"/>
    </source>
</evidence>
<feature type="domain" description="ABC transmembrane type-1" evidence="9">
    <location>
        <begin position="59"/>
        <end position="255"/>
    </location>
</feature>
<dbReference type="InterPro" id="IPR000515">
    <property type="entry name" value="MetI-like"/>
</dbReference>